<dbReference type="GO" id="GO:0015031">
    <property type="term" value="P:protein transport"/>
    <property type="evidence" value="ECO:0007669"/>
    <property type="project" value="UniProtKB-KW"/>
</dbReference>
<evidence type="ECO:0000313" key="4">
    <source>
        <dbReference type="Proteomes" id="UP000037923"/>
    </source>
</evidence>
<gene>
    <name evidence="3" type="ORF">ABB37_09049</name>
</gene>
<comment type="similarity">
    <text evidence="1">Belongs to the small Tim family.</text>
</comment>
<accession>A0A0N0DRW5</accession>
<dbReference type="RefSeq" id="XP_015653193.1">
    <property type="nucleotide sequence ID" value="XM_015808302.1"/>
</dbReference>
<comment type="subunit">
    <text evidence="1">Heterohexamer.</text>
</comment>
<organism evidence="3 4">
    <name type="scientific">Leptomonas pyrrhocoris</name>
    <name type="common">Firebug parasite</name>
    <dbReference type="NCBI Taxonomy" id="157538"/>
    <lineage>
        <taxon>Eukaryota</taxon>
        <taxon>Discoba</taxon>
        <taxon>Euglenozoa</taxon>
        <taxon>Kinetoplastea</taxon>
        <taxon>Metakinetoplastina</taxon>
        <taxon>Trypanosomatida</taxon>
        <taxon>Trypanosomatidae</taxon>
        <taxon>Leishmaniinae</taxon>
        <taxon>Leptomonas</taxon>
    </lineage>
</organism>
<keyword evidence="1" id="KW-1015">Disulfide bond</keyword>
<dbReference type="AlphaFoldDB" id="A0A0N0DRW5"/>
<dbReference type="InterPro" id="IPR035427">
    <property type="entry name" value="Tim10-like_dom_sf"/>
</dbReference>
<dbReference type="EMBL" id="LGTL01000028">
    <property type="protein sequence ID" value="KPA74755.1"/>
    <property type="molecule type" value="Genomic_DNA"/>
</dbReference>
<comment type="caution">
    <text evidence="3">The sequence shown here is derived from an EMBL/GenBank/DDBJ whole genome shotgun (WGS) entry which is preliminary data.</text>
</comment>
<dbReference type="RefSeq" id="XP_015653194.1">
    <property type="nucleotide sequence ID" value="XM_015808303.1"/>
</dbReference>
<keyword evidence="1" id="KW-0999">Mitochondrion inner membrane</keyword>
<dbReference type="EMBL" id="LGTL01000028">
    <property type="protein sequence ID" value="KPA74754.1"/>
    <property type="molecule type" value="Genomic_DNA"/>
</dbReference>
<evidence type="ECO:0000256" key="1">
    <source>
        <dbReference type="RuleBase" id="RU367043"/>
    </source>
</evidence>
<dbReference type="SUPFAM" id="SSF144122">
    <property type="entry name" value="Tim10-like"/>
    <property type="match status" value="1"/>
</dbReference>
<dbReference type="InterPro" id="IPR004217">
    <property type="entry name" value="Tim10-like"/>
</dbReference>
<evidence type="ECO:0000259" key="2">
    <source>
        <dbReference type="Pfam" id="PF02953"/>
    </source>
</evidence>
<name>A0A0N0DRW5_LEPPY</name>
<dbReference type="OMA" id="WDICYDR"/>
<dbReference type="Pfam" id="PF02953">
    <property type="entry name" value="zf-Tim10_DDP"/>
    <property type="match status" value="1"/>
</dbReference>
<keyword evidence="1" id="KW-0811">Translocation</keyword>
<dbReference type="Proteomes" id="UP000037923">
    <property type="component" value="Unassembled WGS sequence"/>
</dbReference>
<dbReference type="GO" id="GO:0005743">
    <property type="term" value="C:mitochondrial inner membrane"/>
    <property type="evidence" value="ECO:0007669"/>
    <property type="project" value="UniProtKB-SubCell"/>
</dbReference>
<keyword evidence="1" id="KW-0496">Mitochondrion</keyword>
<protein>
    <recommendedName>
        <fullName evidence="1">Mitochondrial import inner membrane translocase subunit</fullName>
    </recommendedName>
</protein>
<dbReference type="OrthoDB" id="269755at2759"/>
<comment type="domain">
    <text evidence="1">The twin CX3C motif contains 4 conserved Cys residues that form 2 disulfide bonds in the mitochondrial intermembrane space.</text>
</comment>
<keyword evidence="1" id="KW-0813">Transport</keyword>
<keyword evidence="1" id="KW-0653">Protein transport</keyword>
<keyword evidence="1" id="KW-0143">Chaperone</keyword>
<dbReference type="Gene3D" id="1.10.287.810">
    <property type="entry name" value="Mitochondrial import inner membrane translocase subunit tim13 like domains"/>
    <property type="match status" value="1"/>
</dbReference>
<dbReference type="GeneID" id="26909332"/>
<keyword evidence="4" id="KW-1185">Reference proteome</keyword>
<proteinExistence type="inferred from homology"/>
<evidence type="ECO:0000313" key="3">
    <source>
        <dbReference type="EMBL" id="KPA74754.1"/>
    </source>
</evidence>
<comment type="function">
    <text evidence="1">Mitochondrial intermembrane chaperone that participates in the import and insertion of some multi-pass transmembrane proteins into the mitochondrial inner membrane. Also required for the transfer of beta-barrel precursors from the TOM complex to the sorting and assembly machinery (SAM complex) of the outer membrane. Acts as a chaperone-like protein that protects the hydrophobic precursors from aggregation and guide them through the mitochondrial intermembrane space.</text>
</comment>
<sequence length="96" mass="10978">MQAQMALQQSMEQYIMLDFANIVLEQCWDTCYDRNLTRAELASGDIPDVKFQKMDACARKCVGRHFEVMKLMMESREIRAKEEAQGLAPGTLSQPS</sequence>
<reference evidence="3 4" key="1">
    <citation type="submission" date="2015-07" db="EMBL/GenBank/DDBJ databases">
        <title>High-quality genome of monoxenous trypanosomatid Leptomonas pyrrhocoris.</title>
        <authorList>
            <person name="Flegontov P."/>
            <person name="Butenko A."/>
            <person name="Firsov S."/>
            <person name="Vlcek C."/>
            <person name="Logacheva M.D."/>
            <person name="Field M."/>
            <person name="Filatov D."/>
            <person name="Flegontova O."/>
            <person name="Gerasimov E."/>
            <person name="Jackson A.P."/>
            <person name="Kelly S."/>
            <person name="Opperdoes F."/>
            <person name="O'Reilly A."/>
            <person name="Votypka J."/>
            <person name="Yurchenko V."/>
            <person name="Lukes J."/>
        </authorList>
    </citation>
    <scope>NUCLEOTIDE SEQUENCE [LARGE SCALE GENOMIC DNA]</scope>
    <source>
        <strain evidence="3">H10</strain>
    </source>
</reference>
<dbReference type="VEuPathDB" id="TriTrypDB:LpyrH10_28_0820"/>
<comment type="subcellular location">
    <subcellularLocation>
        <location evidence="1">Mitochondrion inner membrane</location>
        <topology evidence="1">Peripheral membrane protein</topology>
        <orientation evidence="1">Intermembrane side</orientation>
    </subcellularLocation>
</comment>
<keyword evidence="1" id="KW-0472">Membrane</keyword>
<feature type="domain" description="Tim10-like" evidence="2">
    <location>
        <begin position="6"/>
        <end position="75"/>
    </location>
</feature>